<dbReference type="RefSeq" id="XP_001882447.1">
    <property type="nucleotide sequence ID" value="XM_001882412.1"/>
</dbReference>
<dbReference type="PROSITE" id="PS50878">
    <property type="entry name" value="RT_POL"/>
    <property type="match status" value="1"/>
</dbReference>
<name>B0DER8_LACBS</name>
<dbReference type="HOGENOM" id="CLU_000384_33_4_1"/>
<evidence type="ECO:0000313" key="4">
    <source>
        <dbReference type="EMBL" id="EDR07074.1"/>
    </source>
</evidence>
<keyword evidence="1" id="KW-0511">Multifunctional enzyme</keyword>
<feature type="compositionally biased region" description="Acidic residues" evidence="2">
    <location>
        <begin position="100"/>
        <end position="111"/>
    </location>
</feature>
<keyword evidence="4" id="KW-0808">Transferase</keyword>
<evidence type="ECO:0000256" key="2">
    <source>
        <dbReference type="SAM" id="MobiDB-lite"/>
    </source>
</evidence>
<dbReference type="Gene3D" id="3.30.70.270">
    <property type="match status" value="2"/>
</dbReference>
<feature type="region of interest" description="Disordered" evidence="2">
    <location>
        <begin position="91"/>
        <end position="120"/>
    </location>
</feature>
<reference evidence="4 5" key="1">
    <citation type="journal article" date="2008" name="Nature">
        <title>The genome of Laccaria bicolor provides insights into mycorrhizal symbiosis.</title>
        <authorList>
            <person name="Martin F."/>
            <person name="Aerts A."/>
            <person name="Ahren D."/>
            <person name="Brun A."/>
            <person name="Danchin E.G.J."/>
            <person name="Duchaussoy F."/>
            <person name="Gibon J."/>
            <person name="Kohler A."/>
            <person name="Lindquist E."/>
            <person name="Pereda V."/>
            <person name="Salamov A."/>
            <person name="Shapiro H.J."/>
            <person name="Wuyts J."/>
            <person name="Blaudez D."/>
            <person name="Buee M."/>
            <person name="Brokstein P."/>
            <person name="Canbaeck B."/>
            <person name="Cohen D."/>
            <person name="Courty P.E."/>
            <person name="Coutinho P.M."/>
            <person name="Delaruelle C."/>
            <person name="Detter J.C."/>
            <person name="Deveau A."/>
            <person name="DiFazio S."/>
            <person name="Duplessis S."/>
            <person name="Fraissinet-Tachet L."/>
            <person name="Lucic E."/>
            <person name="Frey-Klett P."/>
            <person name="Fourrey C."/>
            <person name="Feussner I."/>
            <person name="Gay G."/>
            <person name="Grimwood J."/>
            <person name="Hoegger P.J."/>
            <person name="Jain P."/>
            <person name="Kilaru S."/>
            <person name="Labbe J."/>
            <person name="Lin Y.C."/>
            <person name="Legue V."/>
            <person name="Le Tacon F."/>
            <person name="Marmeisse R."/>
            <person name="Melayah D."/>
            <person name="Montanini B."/>
            <person name="Muratet M."/>
            <person name="Nehls U."/>
            <person name="Niculita-Hirzel H."/>
            <person name="Oudot-Le Secq M.P."/>
            <person name="Peter M."/>
            <person name="Quesneville H."/>
            <person name="Rajashekar B."/>
            <person name="Reich M."/>
            <person name="Rouhier N."/>
            <person name="Schmutz J."/>
            <person name="Yin T."/>
            <person name="Chalot M."/>
            <person name="Henrissat B."/>
            <person name="Kuees U."/>
            <person name="Lucas S."/>
            <person name="Van de Peer Y."/>
            <person name="Podila G.K."/>
            <person name="Polle A."/>
            <person name="Pukkila P.J."/>
            <person name="Richardson P.M."/>
            <person name="Rouze P."/>
            <person name="Sanders I.R."/>
            <person name="Stajich J.E."/>
            <person name="Tunlid A."/>
            <person name="Tuskan G."/>
            <person name="Grigoriev I.V."/>
        </authorList>
    </citation>
    <scope>NUCLEOTIDE SEQUENCE [LARGE SCALE GENOMIC DNA]</scope>
    <source>
        <strain evidence="5">S238N-H82 / ATCC MYA-4686</strain>
    </source>
</reference>
<dbReference type="AlphaFoldDB" id="B0DER8"/>
<dbReference type="OrthoDB" id="3341476at2759"/>
<dbReference type="InterPro" id="IPR050951">
    <property type="entry name" value="Retrovirus_Pol_polyprotein"/>
</dbReference>
<keyword evidence="4" id="KW-0695">RNA-directed DNA polymerase</keyword>
<dbReference type="SUPFAM" id="SSF56672">
    <property type="entry name" value="DNA/RNA polymerases"/>
    <property type="match status" value="1"/>
</dbReference>
<keyword evidence="5" id="KW-1185">Reference proteome</keyword>
<organism evidence="5">
    <name type="scientific">Laccaria bicolor (strain S238N-H82 / ATCC MYA-4686)</name>
    <name type="common">Bicoloured deceiver</name>
    <name type="synonym">Laccaria laccata var. bicolor</name>
    <dbReference type="NCBI Taxonomy" id="486041"/>
    <lineage>
        <taxon>Eukaryota</taxon>
        <taxon>Fungi</taxon>
        <taxon>Dikarya</taxon>
        <taxon>Basidiomycota</taxon>
        <taxon>Agaricomycotina</taxon>
        <taxon>Agaricomycetes</taxon>
        <taxon>Agaricomycetidae</taxon>
        <taxon>Agaricales</taxon>
        <taxon>Agaricineae</taxon>
        <taxon>Hydnangiaceae</taxon>
        <taxon>Laccaria</taxon>
    </lineage>
</organism>
<feature type="compositionally biased region" description="Polar residues" evidence="2">
    <location>
        <begin position="35"/>
        <end position="51"/>
    </location>
</feature>
<accession>B0DER8</accession>
<dbReference type="CDD" id="cd00303">
    <property type="entry name" value="retropepsin_like"/>
    <property type="match status" value="1"/>
</dbReference>
<dbReference type="PANTHER" id="PTHR37984">
    <property type="entry name" value="PROTEIN CBG26694"/>
    <property type="match status" value="1"/>
</dbReference>
<dbReference type="Proteomes" id="UP000001194">
    <property type="component" value="Unassembled WGS sequence"/>
</dbReference>
<dbReference type="CDD" id="cd01647">
    <property type="entry name" value="RT_LTR"/>
    <property type="match status" value="1"/>
</dbReference>
<dbReference type="InterPro" id="IPR043128">
    <property type="entry name" value="Rev_trsase/Diguanyl_cyclase"/>
</dbReference>
<dbReference type="Gene3D" id="3.10.10.10">
    <property type="entry name" value="HIV Type 1 Reverse Transcriptase, subunit A, domain 1"/>
    <property type="match status" value="1"/>
</dbReference>
<proteinExistence type="predicted"/>
<protein>
    <submittedName>
        <fullName evidence="4">Reverse transcriptase-RNase H-integrase</fullName>
    </submittedName>
</protein>
<evidence type="ECO:0000313" key="5">
    <source>
        <dbReference type="Proteomes" id="UP000001194"/>
    </source>
</evidence>
<dbReference type="InterPro" id="IPR041577">
    <property type="entry name" value="RT_RNaseH_2"/>
</dbReference>
<evidence type="ECO:0000259" key="3">
    <source>
        <dbReference type="PROSITE" id="PS50878"/>
    </source>
</evidence>
<feature type="region of interest" description="Disordered" evidence="2">
    <location>
        <begin position="31"/>
        <end position="60"/>
    </location>
</feature>
<dbReference type="EMBL" id="DS547106">
    <property type="protein sequence ID" value="EDR07074.1"/>
    <property type="molecule type" value="Genomic_DNA"/>
</dbReference>
<dbReference type="PANTHER" id="PTHR37984:SF5">
    <property type="entry name" value="PROTEIN NYNRIN-LIKE"/>
    <property type="match status" value="1"/>
</dbReference>
<dbReference type="InterPro" id="IPR000477">
    <property type="entry name" value="RT_dom"/>
</dbReference>
<dbReference type="FunFam" id="3.30.70.270:FF:000020">
    <property type="entry name" value="Transposon Tf2-6 polyprotein-like Protein"/>
    <property type="match status" value="1"/>
</dbReference>
<sequence>MDINRLTIKEQNEYMKKGKCFQCGQTGHVSHDHATNPTLNTGKGSTSNSRKPATPYKAIMPLPNKNTAQKVCAIMAGLDDKELEEAKVAFIESLDKDPNEPAEEESDDEDENKGFQIRSVPNNDLNSMCVNTRIINGKKTVETKVFIDSGAQGIFMDERFAKEHRLPLLRLDKEIQVSNVDESPNKNGPIRFYTRLLQKSMEKINPEVNWTKKTIKIIPDRIKKPNIRQAIDREIQILKIESERKKMKSKEAFADQLRKIPDRRNKKKRSTVFIEEIPDEDATPKFERLADNEEAILITVNELPNQYEDMPALVPNTEDDEEDESEGDLVTAYLQEETITTFKPEKEEPLNQPIQIDSDLAIRAKTSISQIFEKKASERFPESRPWDHRIDLKPDFVPKRSKLYPLGQKEEEEMNKFIDEKGFIKPSNSPQASPFFFVSKKDSKALRPCQDYHYLNSYTVKNTYPLPSIDDLLNKLQGATVFTKLDIQWGYNNVQIKQGDEWKGAFITKRGLFELTVMFFGMTNSPATFQAMMNDYFADMITQGWVLIYLDDILIFSKDPKHQHGRTEKVLTRLEEKDLFLKPEKCVFNAKEVEYLGFIIRPNEIPMDPTKLAGIQDWIPPKNVKGIRSFLGFGNFYRRFIGNYAETAKPLNELTKKMKVFKWSQECQTAFDNLKKKFLEKPILIIPDPTKPFYVESDASKWATGAVLRQRDTNGDLKPCSYISHSFTQTERNYNIYDRELLGII</sequence>
<dbReference type="InterPro" id="IPR043502">
    <property type="entry name" value="DNA/RNA_pol_sf"/>
</dbReference>
<dbReference type="GeneID" id="6078052"/>
<dbReference type="KEGG" id="lbc:LACBIDRAFT_299464"/>
<evidence type="ECO:0000256" key="1">
    <source>
        <dbReference type="ARBA" id="ARBA00023268"/>
    </source>
</evidence>
<keyword evidence="4" id="KW-0548">Nucleotidyltransferase</keyword>
<dbReference type="GO" id="GO:0003964">
    <property type="term" value="F:RNA-directed DNA polymerase activity"/>
    <property type="evidence" value="ECO:0007669"/>
    <property type="project" value="UniProtKB-KW"/>
</dbReference>
<dbReference type="Pfam" id="PF00078">
    <property type="entry name" value="RVT_1"/>
    <property type="match status" value="1"/>
</dbReference>
<dbReference type="InParanoid" id="B0DER8"/>
<feature type="domain" description="Reverse transcriptase" evidence="3">
    <location>
        <begin position="419"/>
        <end position="600"/>
    </location>
</feature>
<gene>
    <name evidence="4" type="ORF">LACBIDRAFT_299464</name>
</gene>
<dbReference type="Pfam" id="PF17919">
    <property type="entry name" value="RT_RNaseH_2"/>
    <property type="match status" value="1"/>
</dbReference>